<feature type="domain" description="Enoyl-CoA hydratase/isomerase" evidence="4">
    <location>
        <begin position="20"/>
        <end position="347"/>
    </location>
</feature>
<dbReference type="Proteomes" id="UP000053405">
    <property type="component" value="Unassembled WGS sequence"/>
</dbReference>
<dbReference type="InterPro" id="IPR032259">
    <property type="entry name" value="HIBYL-CoA-H"/>
</dbReference>
<dbReference type="InterPro" id="IPR029045">
    <property type="entry name" value="ClpP/crotonase-like_dom_sf"/>
</dbReference>
<keyword evidence="6" id="KW-1185">Reference proteome</keyword>
<organism evidence="5 6">
    <name type="scientific">Gordonia hirsuta DSM 44140 = NBRC 16056</name>
    <dbReference type="NCBI Taxonomy" id="1121927"/>
    <lineage>
        <taxon>Bacteria</taxon>
        <taxon>Bacillati</taxon>
        <taxon>Actinomycetota</taxon>
        <taxon>Actinomycetes</taxon>
        <taxon>Mycobacteriales</taxon>
        <taxon>Gordoniaceae</taxon>
        <taxon>Gordonia</taxon>
    </lineage>
</organism>
<dbReference type="GO" id="GO:0003860">
    <property type="term" value="F:3-hydroxyisobutyryl-CoA hydrolase activity"/>
    <property type="evidence" value="ECO:0007669"/>
    <property type="project" value="UniProtKB-EC"/>
</dbReference>
<comment type="catalytic activity">
    <reaction evidence="1">
        <text>3-hydroxy-2-methylpropanoyl-CoA + H2O = 3-hydroxy-2-methylpropanoate + CoA + H(+)</text>
        <dbReference type="Rhea" id="RHEA:20888"/>
        <dbReference type="ChEBI" id="CHEBI:11805"/>
        <dbReference type="ChEBI" id="CHEBI:15377"/>
        <dbReference type="ChEBI" id="CHEBI:15378"/>
        <dbReference type="ChEBI" id="CHEBI:57287"/>
        <dbReference type="ChEBI" id="CHEBI:57340"/>
        <dbReference type="EC" id="3.1.2.4"/>
    </reaction>
</comment>
<comment type="caution">
    <text evidence="5">The sequence shown here is derived from an EMBL/GenBank/DDBJ whole genome shotgun (WGS) entry which is preliminary data.</text>
</comment>
<reference evidence="5 6" key="1">
    <citation type="submission" date="2012-12" db="EMBL/GenBank/DDBJ databases">
        <title>Whole genome shotgun sequence of Gordonia hirsuta NBRC 16056.</title>
        <authorList>
            <person name="Isaki-Nakamura S."/>
            <person name="Hosoyama A."/>
            <person name="Tsuchikane K."/>
            <person name="Katsumata H."/>
            <person name="Baba S."/>
            <person name="Yamazaki S."/>
            <person name="Fujita N."/>
        </authorList>
    </citation>
    <scope>NUCLEOTIDE SEQUENCE [LARGE SCALE GENOMIC DNA]</scope>
    <source>
        <strain evidence="5 6">NBRC 16056</strain>
    </source>
</reference>
<dbReference type="PANTHER" id="PTHR43176:SF3">
    <property type="entry name" value="3-HYDROXYISOBUTYRYL-COA HYDROLASE, MITOCHONDRIAL"/>
    <property type="match status" value="1"/>
</dbReference>
<dbReference type="SUPFAM" id="SSF52096">
    <property type="entry name" value="ClpP/crotonase"/>
    <property type="match status" value="1"/>
</dbReference>
<evidence type="ECO:0000259" key="4">
    <source>
        <dbReference type="Pfam" id="PF16113"/>
    </source>
</evidence>
<gene>
    <name evidence="5" type="ORF">GOHSU_16_01210</name>
</gene>
<sequence length="361" mass="37945">MSADPGQDASVIVEVDGRAGRLTLNRPRAINALDHQMVQVMARALDEWEHDPQVQTVVITGAGERGLCAGGDIVAIHRDAAALAGNDDDAAAAATASAEFWRDEYRLNARLADYPKPILAVMDGIVMGGGVGISGHVSHRIATERTRLAMPEVGIGLVPDVGGTWLLSRLDDELGTYAALTSKNLSGADVLALGLATAYVPTQSLPGLLSALAQQPVDEALTAHAEAAPESALAGLAPQIAHAFAGDDIAQIVDRLTGSDVPELDKAATAIAGGSPMALAVTLHALRAARSDRSLRESLHREYRTSLRCLQYPDLAEGIRAKVIDKDGQPQWARTADQISPADVESFTRALPDGLELDLTD</sequence>
<protein>
    <recommendedName>
        <fullName evidence="2">3-hydroxyisobutyryl-CoA hydrolase</fullName>
        <ecNumber evidence="2">3.1.2.4</ecNumber>
    </recommendedName>
</protein>
<dbReference type="RefSeq" id="WP_005938756.1">
    <property type="nucleotide sequence ID" value="NZ_ATVK01000047.1"/>
</dbReference>
<dbReference type="GO" id="GO:0006574">
    <property type="term" value="P:L-valine catabolic process"/>
    <property type="evidence" value="ECO:0007669"/>
    <property type="project" value="TreeGrafter"/>
</dbReference>
<evidence type="ECO:0000313" key="6">
    <source>
        <dbReference type="Proteomes" id="UP000053405"/>
    </source>
</evidence>
<proteinExistence type="predicted"/>
<dbReference type="Pfam" id="PF16113">
    <property type="entry name" value="ECH_2"/>
    <property type="match status" value="1"/>
</dbReference>
<evidence type="ECO:0000256" key="3">
    <source>
        <dbReference type="ARBA" id="ARBA00022801"/>
    </source>
</evidence>
<evidence type="ECO:0000256" key="1">
    <source>
        <dbReference type="ARBA" id="ARBA00001709"/>
    </source>
</evidence>
<evidence type="ECO:0000256" key="2">
    <source>
        <dbReference type="ARBA" id="ARBA00011915"/>
    </source>
</evidence>
<dbReference type="GO" id="GO:0005829">
    <property type="term" value="C:cytosol"/>
    <property type="evidence" value="ECO:0007669"/>
    <property type="project" value="TreeGrafter"/>
</dbReference>
<name>L7LAV5_9ACTN</name>
<keyword evidence="3" id="KW-0378">Hydrolase</keyword>
<dbReference type="PANTHER" id="PTHR43176">
    <property type="entry name" value="3-HYDROXYISOBUTYRYL-COA HYDROLASE-RELATED"/>
    <property type="match status" value="1"/>
</dbReference>
<dbReference type="eggNOG" id="COG1024">
    <property type="taxonomic scope" value="Bacteria"/>
</dbReference>
<keyword evidence="5" id="KW-0413">Isomerase</keyword>
<dbReference type="NCBIfam" id="NF004127">
    <property type="entry name" value="PRK05617.1"/>
    <property type="match status" value="1"/>
</dbReference>
<dbReference type="STRING" id="1121927.GOHSU_16_01210"/>
<dbReference type="CDD" id="cd06558">
    <property type="entry name" value="crotonase-like"/>
    <property type="match status" value="1"/>
</dbReference>
<accession>L7LAV5</accession>
<dbReference type="EMBL" id="BANT01000016">
    <property type="protein sequence ID" value="GAC57163.1"/>
    <property type="molecule type" value="Genomic_DNA"/>
</dbReference>
<evidence type="ECO:0000313" key="5">
    <source>
        <dbReference type="EMBL" id="GAC57163.1"/>
    </source>
</evidence>
<dbReference type="Gene3D" id="3.90.226.10">
    <property type="entry name" value="2-enoyl-CoA Hydratase, Chain A, domain 1"/>
    <property type="match status" value="1"/>
</dbReference>
<dbReference type="OrthoDB" id="9790967at2"/>
<dbReference type="InterPro" id="IPR045004">
    <property type="entry name" value="ECH_dom"/>
</dbReference>
<dbReference type="EC" id="3.1.2.4" evidence="2"/>
<dbReference type="GO" id="GO:0016853">
    <property type="term" value="F:isomerase activity"/>
    <property type="evidence" value="ECO:0007669"/>
    <property type="project" value="UniProtKB-KW"/>
</dbReference>
<dbReference type="AlphaFoldDB" id="L7LAV5"/>